<evidence type="ECO:0000256" key="3">
    <source>
        <dbReference type="ARBA" id="ARBA00023015"/>
    </source>
</evidence>
<keyword evidence="5" id="KW-0804">Transcription</keyword>
<feature type="domain" description="OmpR/PhoB-type" evidence="9">
    <location>
        <begin position="127"/>
        <end position="228"/>
    </location>
</feature>
<dbReference type="SMART" id="SM00448">
    <property type="entry name" value="REC"/>
    <property type="match status" value="1"/>
</dbReference>
<keyword evidence="4 7" id="KW-0238">DNA-binding</keyword>
<comment type="caution">
    <text evidence="10">The sequence shown here is derived from an EMBL/GenBank/DDBJ whole genome shotgun (WGS) entry which is preliminary data.</text>
</comment>
<dbReference type="OrthoDB" id="9790442at2"/>
<evidence type="ECO:0000256" key="4">
    <source>
        <dbReference type="ARBA" id="ARBA00023125"/>
    </source>
</evidence>
<dbReference type="InterPro" id="IPR001789">
    <property type="entry name" value="Sig_transdc_resp-reg_receiver"/>
</dbReference>
<dbReference type="InterPro" id="IPR036388">
    <property type="entry name" value="WH-like_DNA-bd_sf"/>
</dbReference>
<dbReference type="CDD" id="cd00383">
    <property type="entry name" value="trans_reg_C"/>
    <property type="match status" value="1"/>
</dbReference>
<dbReference type="FunFam" id="3.40.50.2300:FF:000001">
    <property type="entry name" value="DNA-binding response regulator PhoB"/>
    <property type="match status" value="1"/>
</dbReference>
<evidence type="ECO:0000259" key="8">
    <source>
        <dbReference type="PROSITE" id="PS50110"/>
    </source>
</evidence>
<reference evidence="10 11" key="1">
    <citation type="submission" date="2019-07" db="EMBL/GenBank/DDBJ databases">
        <authorList>
            <person name="Huq M.A."/>
        </authorList>
    </citation>
    <scope>NUCLEOTIDE SEQUENCE [LARGE SCALE GENOMIC DNA]</scope>
    <source>
        <strain evidence="10 11">MAH-3</strain>
    </source>
</reference>
<keyword evidence="1 6" id="KW-0597">Phosphoprotein</keyword>
<dbReference type="RefSeq" id="WP_144331837.1">
    <property type="nucleotide sequence ID" value="NZ_VLPL01000002.1"/>
</dbReference>
<dbReference type="PROSITE" id="PS50110">
    <property type="entry name" value="RESPONSE_REGULATORY"/>
    <property type="match status" value="1"/>
</dbReference>
<dbReference type="InterPro" id="IPR016032">
    <property type="entry name" value="Sig_transdc_resp-reg_C-effctor"/>
</dbReference>
<name>A0A556N283_9FLAO</name>
<evidence type="ECO:0000259" key="9">
    <source>
        <dbReference type="PROSITE" id="PS51755"/>
    </source>
</evidence>
<dbReference type="InterPro" id="IPR011006">
    <property type="entry name" value="CheY-like_superfamily"/>
</dbReference>
<evidence type="ECO:0000256" key="7">
    <source>
        <dbReference type="PROSITE-ProRule" id="PRU01091"/>
    </source>
</evidence>
<dbReference type="GO" id="GO:0000156">
    <property type="term" value="F:phosphorelay response regulator activity"/>
    <property type="evidence" value="ECO:0007669"/>
    <property type="project" value="TreeGrafter"/>
</dbReference>
<keyword evidence="3" id="KW-0805">Transcription regulation</keyword>
<evidence type="ECO:0000256" key="1">
    <source>
        <dbReference type="ARBA" id="ARBA00022553"/>
    </source>
</evidence>
<organism evidence="10 11">
    <name type="scientific">Fluviicola chungangensis</name>
    <dbReference type="NCBI Taxonomy" id="2597671"/>
    <lineage>
        <taxon>Bacteria</taxon>
        <taxon>Pseudomonadati</taxon>
        <taxon>Bacteroidota</taxon>
        <taxon>Flavobacteriia</taxon>
        <taxon>Flavobacteriales</taxon>
        <taxon>Crocinitomicaceae</taxon>
        <taxon>Fluviicola</taxon>
    </lineage>
</organism>
<feature type="domain" description="Response regulatory" evidence="8">
    <location>
        <begin position="3"/>
        <end position="117"/>
    </location>
</feature>
<dbReference type="AlphaFoldDB" id="A0A556N283"/>
<accession>A0A556N283</accession>
<feature type="modified residue" description="4-aspartylphosphate" evidence="6">
    <location>
        <position position="53"/>
    </location>
</feature>
<evidence type="ECO:0000256" key="5">
    <source>
        <dbReference type="ARBA" id="ARBA00023163"/>
    </source>
</evidence>
<dbReference type="PANTHER" id="PTHR48111:SF1">
    <property type="entry name" value="TWO-COMPONENT RESPONSE REGULATOR ORR33"/>
    <property type="match status" value="1"/>
</dbReference>
<evidence type="ECO:0000256" key="6">
    <source>
        <dbReference type="PROSITE-ProRule" id="PRU00169"/>
    </source>
</evidence>
<dbReference type="SUPFAM" id="SSF52172">
    <property type="entry name" value="CheY-like"/>
    <property type="match status" value="1"/>
</dbReference>
<protein>
    <submittedName>
        <fullName evidence="10">Response regulator transcription factor</fullName>
    </submittedName>
</protein>
<dbReference type="SUPFAM" id="SSF46894">
    <property type="entry name" value="C-terminal effector domain of the bipartite response regulators"/>
    <property type="match status" value="1"/>
</dbReference>
<dbReference type="CDD" id="cd17574">
    <property type="entry name" value="REC_OmpR"/>
    <property type="match status" value="1"/>
</dbReference>
<dbReference type="SMART" id="SM00862">
    <property type="entry name" value="Trans_reg_C"/>
    <property type="match status" value="1"/>
</dbReference>
<dbReference type="Pfam" id="PF00072">
    <property type="entry name" value="Response_reg"/>
    <property type="match status" value="1"/>
</dbReference>
<evidence type="ECO:0000313" key="11">
    <source>
        <dbReference type="Proteomes" id="UP000316008"/>
    </source>
</evidence>
<dbReference type="Pfam" id="PF00486">
    <property type="entry name" value="Trans_reg_C"/>
    <property type="match status" value="1"/>
</dbReference>
<evidence type="ECO:0000313" key="10">
    <source>
        <dbReference type="EMBL" id="TSJ46300.1"/>
    </source>
</evidence>
<dbReference type="Proteomes" id="UP000316008">
    <property type="component" value="Unassembled WGS sequence"/>
</dbReference>
<dbReference type="PANTHER" id="PTHR48111">
    <property type="entry name" value="REGULATOR OF RPOS"/>
    <property type="match status" value="1"/>
</dbReference>
<dbReference type="InterPro" id="IPR039420">
    <property type="entry name" value="WalR-like"/>
</dbReference>
<dbReference type="Gene3D" id="6.10.250.690">
    <property type="match status" value="1"/>
</dbReference>
<dbReference type="InterPro" id="IPR001867">
    <property type="entry name" value="OmpR/PhoB-type_DNA-bd"/>
</dbReference>
<proteinExistence type="predicted"/>
<dbReference type="GO" id="GO:0006355">
    <property type="term" value="P:regulation of DNA-templated transcription"/>
    <property type="evidence" value="ECO:0007669"/>
    <property type="project" value="InterPro"/>
</dbReference>
<dbReference type="GO" id="GO:0005829">
    <property type="term" value="C:cytosol"/>
    <property type="evidence" value="ECO:0007669"/>
    <property type="project" value="TreeGrafter"/>
</dbReference>
<evidence type="ECO:0000256" key="2">
    <source>
        <dbReference type="ARBA" id="ARBA00023012"/>
    </source>
</evidence>
<dbReference type="EMBL" id="VLPL01000002">
    <property type="protein sequence ID" value="TSJ46300.1"/>
    <property type="molecule type" value="Genomic_DNA"/>
</dbReference>
<sequence>MNKVLVIEDEQSLLEIIQFNLELEGYSVTTLNNGREALLMKNQLDNYDLVILDVMLPEVSGLDICRAYREVSAVPIIFISAKGNTIDRIAGLKLGANDYLPKPFDLEEFILRCSILVQPKKKQTAIPVEITIGNHRVLPASFEVEHVLSGEKQELSKREMELIQLFFSRKDEVVSRDEILNTLWTNDQFPTGRTIDNYILSFRKLFEQDPKNPRFFHSIRGVGYKFTLPD</sequence>
<dbReference type="Gene3D" id="1.10.10.10">
    <property type="entry name" value="Winged helix-like DNA-binding domain superfamily/Winged helix DNA-binding domain"/>
    <property type="match status" value="1"/>
</dbReference>
<feature type="DNA-binding region" description="OmpR/PhoB-type" evidence="7">
    <location>
        <begin position="127"/>
        <end position="228"/>
    </location>
</feature>
<dbReference type="GO" id="GO:0000976">
    <property type="term" value="F:transcription cis-regulatory region binding"/>
    <property type="evidence" value="ECO:0007669"/>
    <property type="project" value="TreeGrafter"/>
</dbReference>
<gene>
    <name evidence="10" type="ORF">FO442_03855</name>
</gene>
<keyword evidence="11" id="KW-1185">Reference proteome</keyword>
<dbReference type="PROSITE" id="PS51755">
    <property type="entry name" value="OMPR_PHOB"/>
    <property type="match status" value="1"/>
</dbReference>
<dbReference type="Gene3D" id="3.40.50.2300">
    <property type="match status" value="1"/>
</dbReference>
<dbReference type="GO" id="GO:0032993">
    <property type="term" value="C:protein-DNA complex"/>
    <property type="evidence" value="ECO:0007669"/>
    <property type="project" value="TreeGrafter"/>
</dbReference>
<keyword evidence="2" id="KW-0902">Two-component regulatory system</keyword>